<sequence>MEYLKIMLLSMVPFTELRGAIPIGIAMDLNPIGVYIVSVIGSTIVSVPLVLTFRHILHFLKTKQIFAKLVIKIDKKVNSGIKRLKNVSIVGIILFIGIPLPTTGTWTASAVASILKMRIKDTLLGALLGNMLSGIIVSAISLHLI</sequence>
<reference evidence="3" key="1">
    <citation type="submission" date="2016-11" db="EMBL/GenBank/DDBJ databases">
        <authorList>
            <person name="Varghese N."/>
            <person name="Submissions S."/>
        </authorList>
    </citation>
    <scope>NUCLEOTIDE SEQUENCE [LARGE SCALE GENOMIC DNA]</scope>
    <source>
        <strain evidence="3">DSM 2635</strain>
    </source>
</reference>
<dbReference type="EMBL" id="FQWX01000003">
    <property type="protein sequence ID" value="SHG57271.1"/>
    <property type="molecule type" value="Genomic_DNA"/>
</dbReference>
<dbReference type="Proteomes" id="UP000243255">
    <property type="component" value="Unassembled WGS sequence"/>
</dbReference>
<name>A0A1M5KWX6_9FIRM</name>
<feature type="transmembrane region" description="Helical" evidence="1">
    <location>
        <begin position="32"/>
        <end position="53"/>
    </location>
</feature>
<evidence type="ECO:0000256" key="1">
    <source>
        <dbReference type="SAM" id="Phobius"/>
    </source>
</evidence>
<accession>A0A1M5KWX6</accession>
<organism evidence="2 3">
    <name type="scientific">Asaccharospora irregularis DSM 2635</name>
    <dbReference type="NCBI Taxonomy" id="1121321"/>
    <lineage>
        <taxon>Bacteria</taxon>
        <taxon>Bacillati</taxon>
        <taxon>Bacillota</taxon>
        <taxon>Clostridia</taxon>
        <taxon>Peptostreptococcales</taxon>
        <taxon>Peptostreptococcaceae</taxon>
        <taxon>Asaccharospora</taxon>
    </lineage>
</organism>
<proteinExistence type="predicted"/>
<keyword evidence="3" id="KW-1185">Reference proteome</keyword>
<dbReference type="PANTHER" id="PTHR36007:SF2">
    <property type="entry name" value="TRANSPORT PROTEIN-RELATED"/>
    <property type="match status" value="1"/>
</dbReference>
<feature type="transmembrane region" description="Helical" evidence="1">
    <location>
        <begin position="84"/>
        <end position="102"/>
    </location>
</feature>
<dbReference type="PANTHER" id="PTHR36007">
    <property type="entry name" value="TRANSPORT PROTEIN-RELATED"/>
    <property type="match status" value="1"/>
</dbReference>
<keyword evidence="1" id="KW-1133">Transmembrane helix</keyword>
<dbReference type="OrthoDB" id="360192at2"/>
<dbReference type="AlphaFoldDB" id="A0A1M5KWX6"/>
<keyword evidence="1" id="KW-0472">Membrane</keyword>
<protein>
    <submittedName>
        <fullName evidence="2">Uncharacterized membrane protein</fullName>
    </submittedName>
</protein>
<evidence type="ECO:0000313" key="2">
    <source>
        <dbReference type="EMBL" id="SHG57271.1"/>
    </source>
</evidence>
<gene>
    <name evidence="2" type="ORF">SAMN04488530_103149</name>
</gene>
<evidence type="ECO:0000313" key="3">
    <source>
        <dbReference type="Proteomes" id="UP000243255"/>
    </source>
</evidence>
<keyword evidence="1" id="KW-0812">Transmembrane</keyword>
<dbReference type="InterPro" id="IPR009577">
    <property type="entry name" value="Sm_multidrug_ex"/>
</dbReference>
<dbReference type="Pfam" id="PF06695">
    <property type="entry name" value="Sm_multidrug_ex"/>
    <property type="match status" value="1"/>
</dbReference>
<dbReference type="STRING" id="1121321.SAMN04488530_103149"/>
<feature type="transmembrane region" description="Helical" evidence="1">
    <location>
        <begin position="122"/>
        <end position="144"/>
    </location>
</feature>